<proteinExistence type="predicted"/>
<evidence type="ECO:0000313" key="7">
    <source>
        <dbReference type="Proteomes" id="UP000287527"/>
    </source>
</evidence>
<dbReference type="Pfam" id="PF01339">
    <property type="entry name" value="CheB_methylest"/>
    <property type="match status" value="1"/>
</dbReference>
<protein>
    <recommendedName>
        <fullName evidence="2">protein-glutamate methylesterase</fullName>
        <ecNumber evidence="2">3.1.1.61</ecNumber>
    </recommendedName>
</protein>
<evidence type="ECO:0000256" key="4">
    <source>
        <dbReference type="PROSITE-ProRule" id="PRU00050"/>
    </source>
</evidence>
<dbReference type="GO" id="GO:0008984">
    <property type="term" value="F:protein-glutamate methylesterase activity"/>
    <property type="evidence" value="ECO:0007669"/>
    <property type="project" value="UniProtKB-EC"/>
</dbReference>
<name>A0A444H6G4_9FLAO</name>
<dbReference type="GO" id="GO:0006935">
    <property type="term" value="P:chemotaxis"/>
    <property type="evidence" value="ECO:0007669"/>
    <property type="project" value="UniProtKB-UniRule"/>
</dbReference>
<feature type="active site" evidence="4">
    <location>
        <position position="45"/>
    </location>
</feature>
<dbReference type="OrthoDB" id="1524092at2"/>
<dbReference type="InterPro" id="IPR000673">
    <property type="entry name" value="Sig_transdc_resp-reg_Me-estase"/>
</dbReference>
<keyword evidence="4" id="KW-0145">Chemotaxis</keyword>
<feature type="active site" evidence="4">
    <location>
        <position position="138"/>
    </location>
</feature>
<dbReference type="AlphaFoldDB" id="A0A444H6G4"/>
<evidence type="ECO:0000256" key="1">
    <source>
        <dbReference type="ARBA" id="ARBA00022801"/>
    </source>
</evidence>
<dbReference type="EMBL" id="SBII01000009">
    <property type="protein sequence ID" value="RWW98759.1"/>
    <property type="molecule type" value="Genomic_DNA"/>
</dbReference>
<gene>
    <name evidence="6" type="ORF">EPI11_12580</name>
</gene>
<dbReference type="PANTHER" id="PTHR42872">
    <property type="entry name" value="PROTEIN-GLUTAMATE METHYLESTERASE/PROTEIN-GLUTAMINE GLUTAMINASE"/>
    <property type="match status" value="1"/>
</dbReference>
<evidence type="ECO:0000256" key="2">
    <source>
        <dbReference type="ARBA" id="ARBA00039140"/>
    </source>
</evidence>
<accession>A0A444H6G4</accession>
<sequence length="194" mass="21042">MEKNRIISGCKLLIIGGSAGSLEVLMKILPGLNTLPSFAIVLVLHRKSTEDTTLEELIAIKTNIPVREVEDKTPLLPGYLYVAPSDYHLLFEKNDVLSLDISEKVNYSRPSIDVSFESAAEIYGKSLVGLLLSGANADGTEGLLAIKKAGGTTVVQNPESAQMPTMPQNAITYTAPDYILDIEHILKFITLINS</sequence>
<dbReference type="PANTHER" id="PTHR42872:SF6">
    <property type="entry name" value="PROTEIN-GLUTAMATE METHYLESTERASE_PROTEIN-GLUTAMINE GLUTAMINASE"/>
    <property type="match status" value="1"/>
</dbReference>
<comment type="catalytic activity">
    <reaction evidence="3">
        <text>[protein]-L-glutamate 5-O-methyl ester + H2O = L-glutamyl-[protein] + methanol + H(+)</text>
        <dbReference type="Rhea" id="RHEA:23236"/>
        <dbReference type="Rhea" id="RHEA-COMP:10208"/>
        <dbReference type="Rhea" id="RHEA-COMP:10311"/>
        <dbReference type="ChEBI" id="CHEBI:15377"/>
        <dbReference type="ChEBI" id="CHEBI:15378"/>
        <dbReference type="ChEBI" id="CHEBI:17790"/>
        <dbReference type="ChEBI" id="CHEBI:29973"/>
        <dbReference type="ChEBI" id="CHEBI:82795"/>
        <dbReference type="EC" id="3.1.1.61"/>
    </reaction>
</comment>
<dbReference type="Proteomes" id="UP000287527">
    <property type="component" value="Unassembled WGS sequence"/>
</dbReference>
<dbReference type="RefSeq" id="WP_128390335.1">
    <property type="nucleotide sequence ID" value="NZ_SBII01000009.1"/>
</dbReference>
<dbReference type="SUPFAM" id="SSF52738">
    <property type="entry name" value="Methylesterase CheB, C-terminal domain"/>
    <property type="match status" value="1"/>
</dbReference>
<evidence type="ECO:0000313" key="6">
    <source>
        <dbReference type="EMBL" id="RWW98759.1"/>
    </source>
</evidence>
<dbReference type="GO" id="GO:0000156">
    <property type="term" value="F:phosphorelay response regulator activity"/>
    <property type="evidence" value="ECO:0007669"/>
    <property type="project" value="InterPro"/>
</dbReference>
<dbReference type="PROSITE" id="PS50122">
    <property type="entry name" value="CHEB"/>
    <property type="match status" value="1"/>
</dbReference>
<organism evidence="6 7">
    <name type="scientific">Flavobacterium cerinum</name>
    <dbReference type="NCBI Taxonomy" id="2502784"/>
    <lineage>
        <taxon>Bacteria</taxon>
        <taxon>Pseudomonadati</taxon>
        <taxon>Bacteroidota</taxon>
        <taxon>Flavobacteriia</taxon>
        <taxon>Flavobacteriales</taxon>
        <taxon>Flavobacteriaceae</taxon>
        <taxon>Flavobacterium</taxon>
    </lineage>
</organism>
<reference evidence="6 7" key="1">
    <citation type="submission" date="2019-01" db="EMBL/GenBank/DDBJ databases">
        <title>Flavobacterium sp. nov.,isolated from freshwater.</title>
        <authorList>
            <person name="Zhang R."/>
            <person name="Du Z.-J."/>
        </authorList>
    </citation>
    <scope>NUCLEOTIDE SEQUENCE [LARGE SCALE GENOMIC DNA]</scope>
    <source>
        <strain evidence="6 7">1E403</strain>
    </source>
</reference>
<comment type="caution">
    <text evidence="6">The sequence shown here is derived from an EMBL/GenBank/DDBJ whole genome shotgun (WGS) entry which is preliminary data.</text>
</comment>
<feature type="domain" description="CheB-type methylesterase" evidence="5">
    <location>
        <begin position="6"/>
        <end position="185"/>
    </location>
</feature>
<keyword evidence="7" id="KW-1185">Reference proteome</keyword>
<dbReference type="Gene3D" id="3.40.50.180">
    <property type="entry name" value="Methylesterase CheB, C-terminal domain"/>
    <property type="match status" value="1"/>
</dbReference>
<dbReference type="GO" id="GO:0005737">
    <property type="term" value="C:cytoplasm"/>
    <property type="evidence" value="ECO:0007669"/>
    <property type="project" value="InterPro"/>
</dbReference>
<evidence type="ECO:0000256" key="3">
    <source>
        <dbReference type="ARBA" id="ARBA00048267"/>
    </source>
</evidence>
<dbReference type="EC" id="3.1.1.61" evidence="2"/>
<dbReference type="CDD" id="cd16433">
    <property type="entry name" value="CheB"/>
    <property type="match status" value="1"/>
</dbReference>
<keyword evidence="1 4" id="KW-0378">Hydrolase</keyword>
<dbReference type="InterPro" id="IPR035909">
    <property type="entry name" value="CheB_C"/>
</dbReference>
<feature type="active site" evidence="4">
    <location>
        <position position="18"/>
    </location>
</feature>
<evidence type="ECO:0000259" key="5">
    <source>
        <dbReference type="PROSITE" id="PS50122"/>
    </source>
</evidence>